<dbReference type="InterPro" id="IPR050189">
    <property type="entry name" value="MFS_Efflux_Transporters"/>
</dbReference>
<evidence type="ECO:0000256" key="1">
    <source>
        <dbReference type="ARBA" id="ARBA00004651"/>
    </source>
</evidence>
<feature type="transmembrane region" description="Helical" evidence="6">
    <location>
        <begin position="265"/>
        <end position="286"/>
    </location>
</feature>
<dbReference type="SUPFAM" id="SSF103473">
    <property type="entry name" value="MFS general substrate transporter"/>
    <property type="match status" value="1"/>
</dbReference>
<feature type="transmembrane region" description="Helical" evidence="6">
    <location>
        <begin position="292"/>
        <end position="319"/>
    </location>
</feature>
<feature type="transmembrane region" description="Helical" evidence="6">
    <location>
        <begin position="357"/>
        <end position="378"/>
    </location>
</feature>
<keyword evidence="2" id="KW-1003">Cell membrane</keyword>
<dbReference type="Proteomes" id="UP001432202">
    <property type="component" value="Chromosome"/>
</dbReference>
<dbReference type="PROSITE" id="PS50850">
    <property type="entry name" value="MFS"/>
    <property type="match status" value="1"/>
</dbReference>
<dbReference type="AlphaFoldDB" id="A0AAX4L1I1"/>
<evidence type="ECO:0000313" key="8">
    <source>
        <dbReference type="EMBL" id="WWQ60810.1"/>
    </source>
</evidence>
<dbReference type="PANTHER" id="PTHR43124:SF3">
    <property type="entry name" value="CHLORAMPHENICOL EFFLUX PUMP RV0191"/>
    <property type="match status" value="1"/>
</dbReference>
<dbReference type="InterPro" id="IPR011701">
    <property type="entry name" value="MFS"/>
</dbReference>
<dbReference type="Pfam" id="PF07690">
    <property type="entry name" value="MFS_1"/>
    <property type="match status" value="1"/>
</dbReference>
<evidence type="ECO:0000313" key="9">
    <source>
        <dbReference type="Proteomes" id="UP001432202"/>
    </source>
</evidence>
<keyword evidence="4 6" id="KW-1133">Transmembrane helix</keyword>
<sequence>MKTRIFPYWFLIFTIGFGWFILAPLVPVLENRFNVPLSSILFIISAYGYSMAILGLLAGFLSAKFTTRTVLILSSILSFIGLLGRAISTNFAIFFLFSILASLAYPLAVAPVGSIAKSLFEKRANTVVGISIGILFIGMATGSFLGPLIYSLMNLSGVLLLTAILGLIAMVLLIPSTKGFPVHYERSLKGSFNIGMVKNWYIGLAVASVSVMLGSIASTVLHLHGITTILAVSMGGFLSGLSFLGSGLGAILLPSLFEGYGLRLGLILTGMLTFISALISVISLSYTTNFAMIALGYFLFGFFGNAYWSMAMVSTTYYVNDPARAGFATSMYSVVTNIGVSLIPTLVGPLFDNIYTITFGVIAVVVIELIAGILSFLLKH</sequence>
<evidence type="ECO:0000256" key="6">
    <source>
        <dbReference type="SAM" id="Phobius"/>
    </source>
</evidence>
<feature type="transmembrane region" description="Helical" evidence="6">
    <location>
        <begin position="93"/>
        <end position="115"/>
    </location>
</feature>
<feature type="transmembrane region" description="Helical" evidence="6">
    <location>
        <begin position="127"/>
        <end position="152"/>
    </location>
</feature>
<gene>
    <name evidence="8" type="ORF">V6M85_01655</name>
</gene>
<feature type="domain" description="Major facilitator superfamily (MFS) profile" evidence="7">
    <location>
        <begin position="4"/>
        <end position="380"/>
    </location>
</feature>
<evidence type="ECO:0000256" key="4">
    <source>
        <dbReference type="ARBA" id="ARBA00022989"/>
    </source>
</evidence>
<evidence type="ECO:0000256" key="3">
    <source>
        <dbReference type="ARBA" id="ARBA00022692"/>
    </source>
</evidence>
<dbReference type="EMBL" id="CP146016">
    <property type="protein sequence ID" value="WWQ60810.1"/>
    <property type="molecule type" value="Genomic_DNA"/>
</dbReference>
<evidence type="ECO:0000256" key="5">
    <source>
        <dbReference type="ARBA" id="ARBA00023136"/>
    </source>
</evidence>
<reference evidence="8 9" key="1">
    <citation type="submission" date="2024-02" db="EMBL/GenBank/DDBJ databases">
        <title>STSV induces naive adaptation in Sulfolobus.</title>
        <authorList>
            <person name="Xiang X."/>
            <person name="Song M."/>
        </authorList>
    </citation>
    <scope>NUCLEOTIDE SEQUENCE [LARGE SCALE GENOMIC DNA]</scope>
    <source>
        <strain evidence="8 9">RT2</strain>
    </source>
</reference>
<feature type="transmembrane region" description="Helical" evidence="6">
    <location>
        <begin position="200"/>
        <end position="223"/>
    </location>
</feature>
<keyword evidence="5 6" id="KW-0472">Membrane</keyword>
<keyword evidence="9" id="KW-1185">Reference proteome</keyword>
<dbReference type="PANTHER" id="PTHR43124">
    <property type="entry name" value="PURINE EFFLUX PUMP PBUE"/>
    <property type="match status" value="1"/>
</dbReference>
<keyword evidence="3 6" id="KW-0812">Transmembrane</keyword>
<proteinExistence type="predicted"/>
<comment type="subcellular location">
    <subcellularLocation>
        <location evidence="1">Cell membrane</location>
        <topology evidence="1">Multi-pass membrane protein</topology>
    </subcellularLocation>
</comment>
<dbReference type="GeneID" id="89335434"/>
<dbReference type="InterPro" id="IPR020846">
    <property type="entry name" value="MFS_dom"/>
</dbReference>
<feature type="transmembrane region" description="Helical" evidence="6">
    <location>
        <begin position="331"/>
        <end position="351"/>
    </location>
</feature>
<dbReference type="RefSeq" id="WP_338602166.1">
    <property type="nucleotide sequence ID" value="NZ_CP146016.1"/>
</dbReference>
<feature type="transmembrane region" description="Helical" evidence="6">
    <location>
        <begin position="229"/>
        <end position="253"/>
    </location>
</feature>
<accession>A0AAX4L1I1</accession>
<feature type="transmembrane region" description="Helical" evidence="6">
    <location>
        <begin position="158"/>
        <end position="180"/>
    </location>
</feature>
<name>A0AAX4L1I1_9CREN</name>
<feature type="transmembrane region" description="Helical" evidence="6">
    <location>
        <begin position="40"/>
        <end position="63"/>
    </location>
</feature>
<dbReference type="InterPro" id="IPR036259">
    <property type="entry name" value="MFS_trans_sf"/>
</dbReference>
<dbReference type="GO" id="GO:0005886">
    <property type="term" value="C:plasma membrane"/>
    <property type="evidence" value="ECO:0007669"/>
    <property type="project" value="UniProtKB-SubCell"/>
</dbReference>
<feature type="transmembrane region" description="Helical" evidence="6">
    <location>
        <begin position="7"/>
        <end position="28"/>
    </location>
</feature>
<dbReference type="GO" id="GO:0022857">
    <property type="term" value="F:transmembrane transporter activity"/>
    <property type="evidence" value="ECO:0007669"/>
    <property type="project" value="InterPro"/>
</dbReference>
<organism evidence="8 9">
    <name type="scientific">Sulfolobus tengchongensis</name>
    <dbReference type="NCBI Taxonomy" id="207809"/>
    <lineage>
        <taxon>Archaea</taxon>
        <taxon>Thermoproteota</taxon>
        <taxon>Thermoprotei</taxon>
        <taxon>Sulfolobales</taxon>
        <taxon>Sulfolobaceae</taxon>
        <taxon>Sulfolobus</taxon>
    </lineage>
</organism>
<evidence type="ECO:0000256" key="2">
    <source>
        <dbReference type="ARBA" id="ARBA00022475"/>
    </source>
</evidence>
<protein>
    <submittedName>
        <fullName evidence="8">MFS transporter</fullName>
    </submittedName>
</protein>
<evidence type="ECO:0000259" key="7">
    <source>
        <dbReference type="PROSITE" id="PS50850"/>
    </source>
</evidence>
<feature type="transmembrane region" description="Helical" evidence="6">
    <location>
        <begin position="70"/>
        <end position="87"/>
    </location>
</feature>
<dbReference type="CDD" id="cd06174">
    <property type="entry name" value="MFS"/>
    <property type="match status" value="1"/>
</dbReference>
<dbReference type="Gene3D" id="1.20.1250.20">
    <property type="entry name" value="MFS general substrate transporter like domains"/>
    <property type="match status" value="1"/>
</dbReference>